<dbReference type="EMBL" id="JAEHNZ010000004">
    <property type="protein sequence ID" value="MBK0397008.1"/>
    <property type="molecule type" value="Genomic_DNA"/>
</dbReference>
<organism evidence="2 3">
    <name type="scientific">Kingella bonacorsii</name>
    <dbReference type="NCBI Taxonomy" id="2796361"/>
    <lineage>
        <taxon>Bacteria</taxon>
        <taxon>Pseudomonadati</taxon>
        <taxon>Pseudomonadota</taxon>
        <taxon>Betaproteobacteria</taxon>
        <taxon>Neisseriales</taxon>
        <taxon>Neisseriaceae</taxon>
        <taxon>Kingella</taxon>
    </lineage>
</organism>
<comment type="caution">
    <text evidence="2">The sequence shown here is derived from an EMBL/GenBank/DDBJ whole genome shotgun (WGS) entry which is preliminary data.</text>
</comment>
<accession>A0ABS1BUR2</accession>
<proteinExistence type="predicted"/>
<keyword evidence="2" id="KW-0238">DNA-binding</keyword>
<name>A0ABS1BUR2_9NEIS</name>
<evidence type="ECO:0000313" key="3">
    <source>
        <dbReference type="Proteomes" id="UP000614058"/>
    </source>
</evidence>
<keyword evidence="1" id="KW-0175">Coiled coil</keyword>
<evidence type="ECO:0000256" key="1">
    <source>
        <dbReference type="SAM" id="Coils"/>
    </source>
</evidence>
<protein>
    <submittedName>
        <fullName evidence="2">DNA-binding protein</fullName>
    </submittedName>
</protein>
<dbReference type="GO" id="GO:0003677">
    <property type="term" value="F:DNA binding"/>
    <property type="evidence" value="ECO:0007669"/>
    <property type="project" value="UniProtKB-KW"/>
</dbReference>
<dbReference type="Proteomes" id="UP000614058">
    <property type="component" value="Unassembled WGS sequence"/>
</dbReference>
<gene>
    <name evidence="2" type="ORF">JDW22_10585</name>
</gene>
<feature type="coiled-coil region" evidence="1">
    <location>
        <begin position="75"/>
        <end position="102"/>
    </location>
</feature>
<sequence length="132" mass="14684">MAIVSVSEAARLVGKSRRTIQRDIAAGKLSKCDNGKKLDTSELIRVYGSLLNAPNDADKNAHMTQDVAPNIPPNVAEMRIRLAALEAENAALKDHLGSLKQAMLLLEHKEQQTSTETTQQRKWWQFFKKSAD</sequence>
<dbReference type="RefSeq" id="WP_200523051.1">
    <property type="nucleotide sequence ID" value="NZ_JAEHNZ010000004.1"/>
</dbReference>
<keyword evidence="3" id="KW-1185">Reference proteome</keyword>
<reference evidence="2 3" key="1">
    <citation type="journal article" date="2021" name="Pathogens">
        <title>Isolation and Characterization of Kingella bonacorsii sp. nov., A Novel Kingella Species Detected in a Stable Periodontitis Subject.</title>
        <authorList>
            <person name="Antezack A."/>
            <person name="Boxberger M."/>
            <person name="Rolland C."/>
            <person name="Monnet-Corti V."/>
            <person name="La Scola B."/>
        </authorList>
    </citation>
    <scope>NUCLEOTIDE SEQUENCE [LARGE SCALE GENOMIC DNA]</scope>
    <source>
        <strain evidence="2 3">Marseille-Q4569</strain>
    </source>
</reference>
<evidence type="ECO:0000313" key="2">
    <source>
        <dbReference type="EMBL" id="MBK0397008.1"/>
    </source>
</evidence>